<dbReference type="Gene3D" id="3.40.190.120">
    <property type="entry name" value="Osmoprotection protein (prox), domain 2"/>
    <property type="match status" value="1"/>
</dbReference>
<dbReference type="SUPFAM" id="SSF53850">
    <property type="entry name" value="Periplasmic binding protein-like II"/>
    <property type="match status" value="1"/>
</dbReference>
<gene>
    <name evidence="3" type="primary">opuBC</name>
    <name evidence="3" type="ORF">COCCU_11570</name>
</gene>
<dbReference type="RefSeq" id="WP_156231617.1">
    <property type="nucleotide sequence ID" value="NZ_CP046455.1"/>
</dbReference>
<keyword evidence="4" id="KW-1185">Reference proteome</keyword>
<feature type="domain" description="ABC-type glycine betaine transport system substrate-binding" evidence="2">
    <location>
        <begin position="40"/>
        <end position="298"/>
    </location>
</feature>
<dbReference type="PROSITE" id="PS51257">
    <property type="entry name" value="PROKAR_LIPOPROTEIN"/>
    <property type="match status" value="1"/>
</dbReference>
<accession>A0A6B8WAA8</accession>
<dbReference type="Gene3D" id="3.40.190.10">
    <property type="entry name" value="Periplasmic binding protein-like II"/>
    <property type="match status" value="1"/>
</dbReference>
<dbReference type="CDD" id="cd13606">
    <property type="entry name" value="PBP2_ProX_like"/>
    <property type="match status" value="1"/>
</dbReference>
<name>A0A6B8WAA8_9CORY</name>
<evidence type="ECO:0000259" key="2">
    <source>
        <dbReference type="Pfam" id="PF04069"/>
    </source>
</evidence>
<evidence type="ECO:0000256" key="1">
    <source>
        <dbReference type="SAM" id="SignalP"/>
    </source>
</evidence>
<dbReference type="InterPro" id="IPR007210">
    <property type="entry name" value="ABC_Gly_betaine_transp_sub-bd"/>
</dbReference>
<dbReference type="AlphaFoldDB" id="A0A6B8WAA8"/>
<dbReference type="GO" id="GO:0022857">
    <property type="term" value="F:transmembrane transporter activity"/>
    <property type="evidence" value="ECO:0007669"/>
    <property type="project" value="InterPro"/>
</dbReference>
<protein>
    <submittedName>
        <fullName evidence="3">Choline-binding protein</fullName>
    </submittedName>
</protein>
<keyword evidence="1" id="KW-0732">Signal</keyword>
<feature type="chain" id="PRO_5025449724" evidence="1">
    <location>
        <begin position="28"/>
        <end position="303"/>
    </location>
</feature>
<sequence length="303" mass="32542" precursor="true">MKTRLSPLKAALGITLSAAILSACGSAGTLSDEESEDQVIVVGSQDYYSNEIIAEIYAQALENNGYQVQRDLRIGQREVYMSEIENGEVDLFPEYTGPLLQYWQPDAAERQSEEVHEALVAAAPEGLNILDQAKATDQDAYVITREFAEEHGISTIEDLAKVNEPMTLGANSEAESRPNGPEGLATAYGVEVGFTPIEDGGGPLTVKALKDNDVQIAIIYTADPAIQDEDLVVLEDPAGLFLASHVVPVASDAVDEEAREIINQVSAALSAEELVFLNSRSVNEQANADTIATEWLEEDSAVG</sequence>
<proteinExistence type="predicted"/>
<reference evidence="3 4" key="1">
    <citation type="submission" date="2019-11" db="EMBL/GenBank/DDBJ databases">
        <title>Complete genome sequence of Corynebacterium kalinowskii 1959, a novel Corynebacterium species isolated from soil of a small paddock in Vilsendorf, Germany.</title>
        <authorList>
            <person name="Schaffert L."/>
            <person name="Ruwe M."/>
            <person name="Milse J."/>
            <person name="Hanuschka K."/>
            <person name="Ortseifen V."/>
            <person name="Droste J."/>
            <person name="Brandt D."/>
            <person name="Schlueter L."/>
            <person name="Kutter Y."/>
            <person name="Vinke S."/>
            <person name="Viehoefer P."/>
            <person name="Jacob L."/>
            <person name="Luebke N.-C."/>
            <person name="Schulte-Berndt E."/>
            <person name="Hain C."/>
            <person name="Linder M."/>
            <person name="Schmidt P."/>
            <person name="Wollenschlaeger L."/>
            <person name="Luttermann T."/>
            <person name="Thieme E."/>
            <person name="Hassa J."/>
            <person name="Haak M."/>
            <person name="Wittchen M."/>
            <person name="Mentz A."/>
            <person name="Persicke M."/>
            <person name="Busche T."/>
            <person name="Ruckert C."/>
        </authorList>
    </citation>
    <scope>NUCLEOTIDE SEQUENCE [LARGE SCALE GENOMIC DNA]</scope>
    <source>
        <strain evidence="3 4">2039</strain>
    </source>
</reference>
<feature type="signal peptide" evidence="1">
    <location>
        <begin position="1"/>
        <end position="27"/>
    </location>
</feature>
<dbReference type="Proteomes" id="UP000424462">
    <property type="component" value="Chromosome"/>
</dbReference>
<dbReference type="Pfam" id="PF04069">
    <property type="entry name" value="OpuAC"/>
    <property type="match status" value="1"/>
</dbReference>
<organism evidence="3 4">
    <name type="scientific">Corynebacterium occultum</name>
    <dbReference type="NCBI Taxonomy" id="2675219"/>
    <lineage>
        <taxon>Bacteria</taxon>
        <taxon>Bacillati</taxon>
        <taxon>Actinomycetota</taxon>
        <taxon>Actinomycetes</taxon>
        <taxon>Mycobacteriales</taxon>
        <taxon>Corynebacteriaceae</taxon>
        <taxon>Corynebacterium</taxon>
    </lineage>
</organism>
<evidence type="ECO:0000313" key="3">
    <source>
        <dbReference type="EMBL" id="QGU08215.1"/>
    </source>
</evidence>
<dbReference type="KEGG" id="cok:COCCU_11570"/>
<evidence type="ECO:0000313" key="4">
    <source>
        <dbReference type="Proteomes" id="UP000424462"/>
    </source>
</evidence>
<dbReference type="EMBL" id="CP046455">
    <property type="protein sequence ID" value="QGU08215.1"/>
    <property type="molecule type" value="Genomic_DNA"/>
</dbReference>
<dbReference type="GO" id="GO:0043190">
    <property type="term" value="C:ATP-binding cassette (ABC) transporter complex"/>
    <property type="evidence" value="ECO:0007669"/>
    <property type="project" value="InterPro"/>
</dbReference>